<dbReference type="Pfam" id="PF11160">
    <property type="entry name" value="Hva1_TUDOR"/>
    <property type="match status" value="1"/>
</dbReference>
<feature type="domain" description="Hypervirulence associated protein TUDOR" evidence="1">
    <location>
        <begin position="12"/>
        <end position="74"/>
    </location>
</feature>
<name>A0A9N9BQI1_9GLOM</name>
<evidence type="ECO:0000259" key="1">
    <source>
        <dbReference type="Pfam" id="PF11160"/>
    </source>
</evidence>
<dbReference type="AlphaFoldDB" id="A0A9N9BQI1"/>
<dbReference type="EMBL" id="CAJVPV010004454">
    <property type="protein sequence ID" value="CAG8573783.1"/>
    <property type="molecule type" value="Genomic_DNA"/>
</dbReference>
<keyword evidence="3" id="KW-1185">Reference proteome</keyword>
<sequence>MPSVTKDDLQVGCKVLYRPIGGSETTSEGIVKAVIDEPEVVGNSQVEVKASKEHPRVLIENCNTHKETAYKLENIERVIEA</sequence>
<comment type="caution">
    <text evidence="2">The sequence shown here is derived from an EMBL/GenBank/DDBJ whole genome shotgun (WGS) entry which is preliminary data.</text>
</comment>
<reference evidence="2" key="1">
    <citation type="submission" date="2021-06" db="EMBL/GenBank/DDBJ databases">
        <authorList>
            <person name="Kallberg Y."/>
            <person name="Tangrot J."/>
            <person name="Rosling A."/>
        </authorList>
    </citation>
    <scope>NUCLEOTIDE SEQUENCE</scope>
    <source>
        <strain evidence="2">CL551</strain>
    </source>
</reference>
<protein>
    <submittedName>
        <fullName evidence="2">12981_t:CDS:1</fullName>
    </submittedName>
</protein>
<evidence type="ECO:0000313" key="3">
    <source>
        <dbReference type="Proteomes" id="UP000789342"/>
    </source>
</evidence>
<proteinExistence type="predicted"/>
<organism evidence="2 3">
    <name type="scientific">Acaulospora morrowiae</name>
    <dbReference type="NCBI Taxonomy" id="94023"/>
    <lineage>
        <taxon>Eukaryota</taxon>
        <taxon>Fungi</taxon>
        <taxon>Fungi incertae sedis</taxon>
        <taxon>Mucoromycota</taxon>
        <taxon>Glomeromycotina</taxon>
        <taxon>Glomeromycetes</taxon>
        <taxon>Diversisporales</taxon>
        <taxon>Acaulosporaceae</taxon>
        <taxon>Acaulospora</taxon>
    </lineage>
</organism>
<evidence type="ECO:0000313" key="2">
    <source>
        <dbReference type="EMBL" id="CAG8573783.1"/>
    </source>
</evidence>
<dbReference type="OrthoDB" id="10052172at2759"/>
<gene>
    <name evidence="2" type="ORF">AMORRO_LOCUS6596</name>
</gene>
<accession>A0A9N9BQI1</accession>
<dbReference type="Proteomes" id="UP000789342">
    <property type="component" value="Unassembled WGS sequence"/>
</dbReference>
<dbReference type="InterPro" id="IPR021331">
    <property type="entry name" value="Hva1_TUDOR"/>
</dbReference>